<dbReference type="EMBL" id="QGKV02001507">
    <property type="protein sequence ID" value="KAF3532470.1"/>
    <property type="molecule type" value="Genomic_DNA"/>
</dbReference>
<evidence type="ECO:0000313" key="1">
    <source>
        <dbReference type="EMBL" id="KAF3532470.1"/>
    </source>
</evidence>
<keyword evidence="2" id="KW-1185">Reference proteome</keyword>
<reference evidence="1 2" key="1">
    <citation type="journal article" date="2020" name="BMC Genomics">
        <title>Intraspecific diversification of the crop wild relative Brassica cretica Lam. using demographic model selection.</title>
        <authorList>
            <person name="Kioukis A."/>
            <person name="Michalopoulou V.A."/>
            <person name="Briers L."/>
            <person name="Pirintsos S."/>
            <person name="Studholme D.J."/>
            <person name="Pavlidis P."/>
            <person name="Sarris P.F."/>
        </authorList>
    </citation>
    <scope>NUCLEOTIDE SEQUENCE [LARGE SCALE GENOMIC DNA]</scope>
    <source>
        <strain evidence="2">cv. PFS-1207/04</strain>
    </source>
</reference>
<gene>
    <name evidence="1" type="ORF">DY000_02036334</name>
</gene>
<proteinExistence type="predicted"/>
<dbReference type="Proteomes" id="UP000266723">
    <property type="component" value="Unassembled WGS sequence"/>
</dbReference>
<name>A0ABQ7BJZ3_BRACR</name>
<accession>A0ABQ7BJZ3</accession>
<comment type="caution">
    <text evidence="1">The sequence shown here is derived from an EMBL/GenBank/DDBJ whole genome shotgun (WGS) entry which is preliminary data.</text>
</comment>
<protein>
    <submittedName>
        <fullName evidence="1">Uncharacterized protein</fullName>
    </submittedName>
</protein>
<sequence length="117" mass="12453">MFTKTASEIMAIIEGIGKEMGMKRRRRAPLASTSVGSPVRFLPFSGFGVIRPALPPASHPTDGGRLAFDSGVLAFFSGDGRSAYLRVTLSLGEDGSFIYLDSGCNQFSQAFPFGGKL</sequence>
<evidence type="ECO:0000313" key="2">
    <source>
        <dbReference type="Proteomes" id="UP000266723"/>
    </source>
</evidence>
<organism evidence="1 2">
    <name type="scientific">Brassica cretica</name>
    <name type="common">Mustard</name>
    <dbReference type="NCBI Taxonomy" id="69181"/>
    <lineage>
        <taxon>Eukaryota</taxon>
        <taxon>Viridiplantae</taxon>
        <taxon>Streptophyta</taxon>
        <taxon>Embryophyta</taxon>
        <taxon>Tracheophyta</taxon>
        <taxon>Spermatophyta</taxon>
        <taxon>Magnoliopsida</taxon>
        <taxon>eudicotyledons</taxon>
        <taxon>Gunneridae</taxon>
        <taxon>Pentapetalae</taxon>
        <taxon>rosids</taxon>
        <taxon>malvids</taxon>
        <taxon>Brassicales</taxon>
        <taxon>Brassicaceae</taxon>
        <taxon>Brassiceae</taxon>
        <taxon>Brassica</taxon>
    </lineage>
</organism>